<dbReference type="EMBL" id="AWUE01024251">
    <property type="protein sequence ID" value="OMO51261.1"/>
    <property type="molecule type" value="Genomic_DNA"/>
</dbReference>
<gene>
    <name evidence="1" type="ORF">COLO4_37752</name>
</gene>
<evidence type="ECO:0000313" key="1">
    <source>
        <dbReference type="EMBL" id="OMO51261.1"/>
    </source>
</evidence>
<accession>A0A1R3FZJ7</accession>
<keyword evidence="2" id="KW-1185">Reference proteome</keyword>
<sequence length="156" mass="18487">MCMERVKMERALGFCVREREEWECVVSFPEGEGTVEYLGYVRRKIRVVRRVWEGSRDFFLMAKRSNEKQWRGVCVVSWRLAERSYGGDPCEEKREGIMEGEQRSVNREFNEWRDLFPPFSLTVFLSLCTGQGEQMRMAPVLEGCELAQNRLKNPFR</sequence>
<dbReference type="Proteomes" id="UP000187203">
    <property type="component" value="Unassembled WGS sequence"/>
</dbReference>
<name>A0A1R3FZJ7_9ROSI</name>
<reference evidence="2" key="1">
    <citation type="submission" date="2013-09" db="EMBL/GenBank/DDBJ databases">
        <title>Corchorus olitorius genome sequencing.</title>
        <authorList>
            <person name="Alam M."/>
            <person name="Haque M.S."/>
            <person name="Islam M.S."/>
            <person name="Emdad E.M."/>
            <person name="Islam M.M."/>
            <person name="Ahmed B."/>
            <person name="Halim A."/>
            <person name="Hossen Q.M.M."/>
            <person name="Hossain M.Z."/>
            <person name="Ahmed R."/>
            <person name="Khan M.M."/>
            <person name="Islam R."/>
            <person name="Rashid M.M."/>
            <person name="Khan S.A."/>
            <person name="Rahman M.S."/>
            <person name="Alam M."/>
            <person name="Yahiya A.S."/>
            <person name="Khan M.S."/>
            <person name="Azam M.S."/>
            <person name="Haque T."/>
            <person name="Lashkar M.Z.H."/>
            <person name="Akhand A.I."/>
            <person name="Morshed G."/>
            <person name="Roy S."/>
            <person name="Uddin K.S."/>
            <person name="Rabeya T."/>
            <person name="Hossain A.S."/>
            <person name="Chowdhury A."/>
            <person name="Snigdha A.R."/>
            <person name="Mortoza M.S."/>
            <person name="Matin S.A."/>
            <person name="Hoque S.M.E."/>
            <person name="Islam M.K."/>
            <person name="Roy D.K."/>
            <person name="Haider R."/>
            <person name="Moosa M.M."/>
            <person name="Elias S.M."/>
            <person name="Hasan A.M."/>
            <person name="Jahan S."/>
            <person name="Shafiuddin M."/>
            <person name="Mahmood N."/>
            <person name="Shommy N.S."/>
        </authorList>
    </citation>
    <scope>NUCLEOTIDE SEQUENCE [LARGE SCALE GENOMIC DNA]</scope>
    <source>
        <strain evidence="2">cv. O-4</strain>
    </source>
</reference>
<organism evidence="1 2">
    <name type="scientific">Corchorus olitorius</name>
    <dbReference type="NCBI Taxonomy" id="93759"/>
    <lineage>
        <taxon>Eukaryota</taxon>
        <taxon>Viridiplantae</taxon>
        <taxon>Streptophyta</taxon>
        <taxon>Embryophyta</taxon>
        <taxon>Tracheophyta</taxon>
        <taxon>Spermatophyta</taxon>
        <taxon>Magnoliopsida</taxon>
        <taxon>eudicotyledons</taxon>
        <taxon>Gunneridae</taxon>
        <taxon>Pentapetalae</taxon>
        <taxon>rosids</taxon>
        <taxon>malvids</taxon>
        <taxon>Malvales</taxon>
        <taxon>Malvaceae</taxon>
        <taxon>Grewioideae</taxon>
        <taxon>Apeibeae</taxon>
        <taxon>Corchorus</taxon>
    </lineage>
</organism>
<protein>
    <submittedName>
        <fullName evidence="1">Uncharacterized protein</fullName>
    </submittedName>
</protein>
<proteinExistence type="predicted"/>
<evidence type="ECO:0000313" key="2">
    <source>
        <dbReference type="Proteomes" id="UP000187203"/>
    </source>
</evidence>
<dbReference type="AlphaFoldDB" id="A0A1R3FZJ7"/>
<comment type="caution">
    <text evidence="1">The sequence shown here is derived from an EMBL/GenBank/DDBJ whole genome shotgun (WGS) entry which is preliminary data.</text>
</comment>